<dbReference type="Proteomes" id="UP001261871">
    <property type="component" value="Unassembled WGS sequence"/>
</dbReference>
<evidence type="ECO:0000259" key="1">
    <source>
        <dbReference type="Pfam" id="PF20508"/>
    </source>
</evidence>
<evidence type="ECO:0000313" key="3">
    <source>
        <dbReference type="Proteomes" id="UP001261871"/>
    </source>
</evidence>
<sequence>MRIIQSIWTSNTANLLQNNMGWLSPEYNLMSWALSCLQLRQYYPEVVLYCDSVGAKMLIDKLQLPYSEVVCNLDVLNNYNPELWALSKIKAYSLQDKPFLHIDGDVYVWKKFDDFLLKSGLIAQNKDQISDFENTMQLLELAFAYFPREIIQERQSKNPIQTYNAGIYGGSDISFFQEYTTKAFTFVDKNIHDLSKIRVSDFNLFFEQYLFYCLAKVQNKKVTVLFSGIVKDNEYKGFGEFDKVPFEKQYLHLLSDYKKSEYMCDELANRLRQDYPEYYYRIIALFKKNKIPLYKNYYFFDMYLQKDLVLSDSKLKSCFLNNSFREHHKISKKIDFKNVSFDTLINENSKSLLDEIQLEDFAFFCQKIDEIVGNKFSLLSADYLYGRDLNKTKYSQILFEDKENIYLKKIVVDNVFEIIESSYDWSYYFEKNSDVSLNINSLPSNVIAVIHSLIIPECDAVGFSVSTLDDLDLVVLEILQNAKTVATLLEELKPYFDEVDLKESKTEFEMLIFKKIKKAIHNKSIRVLV</sequence>
<dbReference type="Pfam" id="PF20508">
    <property type="entry name" value="DUF6734"/>
    <property type="match status" value="1"/>
</dbReference>
<dbReference type="EMBL" id="JAVDTX010000005">
    <property type="protein sequence ID" value="MDR6845672.1"/>
    <property type="molecule type" value="Genomic_DNA"/>
</dbReference>
<accession>A0ABU1S3Q4</accession>
<gene>
    <name evidence="2" type="ORF">J2W95_002382</name>
</gene>
<comment type="caution">
    <text evidence="2">The sequence shown here is derived from an EMBL/GenBank/DDBJ whole genome shotgun (WGS) entry which is preliminary data.</text>
</comment>
<organism evidence="2 3">
    <name type="scientific">Flavobacterium granuli</name>
    <dbReference type="NCBI Taxonomy" id="280093"/>
    <lineage>
        <taxon>Bacteria</taxon>
        <taxon>Pseudomonadati</taxon>
        <taxon>Bacteroidota</taxon>
        <taxon>Flavobacteriia</taxon>
        <taxon>Flavobacteriales</taxon>
        <taxon>Flavobacteriaceae</taxon>
        <taxon>Flavobacterium</taxon>
    </lineage>
</organism>
<keyword evidence="3" id="KW-1185">Reference proteome</keyword>
<protein>
    <recommendedName>
        <fullName evidence="1">DUF6734 domain-containing protein</fullName>
    </recommendedName>
</protein>
<proteinExistence type="predicted"/>
<evidence type="ECO:0000313" key="2">
    <source>
        <dbReference type="EMBL" id="MDR6845672.1"/>
    </source>
</evidence>
<dbReference type="RefSeq" id="WP_310007180.1">
    <property type="nucleotide sequence ID" value="NZ_JAVDTX010000005.1"/>
</dbReference>
<reference evidence="2 3" key="1">
    <citation type="submission" date="2023-07" db="EMBL/GenBank/DDBJ databases">
        <title>Sorghum-associated microbial communities from plants grown in Nebraska, USA.</title>
        <authorList>
            <person name="Schachtman D."/>
        </authorList>
    </citation>
    <scope>NUCLEOTIDE SEQUENCE [LARGE SCALE GENOMIC DNA]</scope>
    <source>
        <strain evidence="2 3">BE124</strain>
    </source>
</reference>
<feature type="domain" description="DUF6734" evidence="1">
    <location>
        <begin position="1"/>
        <end position="284"/>
    </location>
</feature>
<name>A0ABU1S3Q4_9FLAO</name>
<dbReference type="InterPro" id="IPR046621">
    <property type="entry name" value="DUF6734"/>
</dbReference>